<dbReference type="EMBL" id="AZGB01000027">
    <property type="protein sequence ID" value="KRM04612.1"/>
    <property type="molecule type" value="Genomic_DNA"/>
</dbReference>
<organism evidence="4 5">
    <name type="scientific">Liquorilactobacillus ghanensis DSM 18630</name>
    <dbReference type="NCBI Taxonomy" id="1423750"/>
    <lineage>
        <taxon>Bacteria</taxon>
        <taxon>Bacillati</taxon>
        <taxon>Bacillota</taxon>
        <taxon>Bacilli</taxon>
        <taxon>Lactobacillales</taxon>
        <taxon>Lactobacillaceae</taxon>
        <taxon>Liquorilactobacillus</taxon>
    </lineage>
</organism>
<feature type="domain" description="HTH cro/C1-type" evidence="3">
    <location>
        <begin position="7"/>
        <end position="61"/>
    </location>
</feature>
<evidence type="ECO:0000256" key="2">
    <source>
        <dbReference type="SAM" id="Phobius"/>
    </source>
</evidence>
<reference evidence="4 5" key="1">
    <citation type="journal article" date="2015" name="Genome Announc.">
        <title>Expanding the biotechnology potential of lactobacilli through comparative genomics of 213 strains and associated genera.</title>
        <authorList>
            <person name="Sun Z."/>
            <person name="Harris H.M."/>
            <person name="McCann A."/>
            <person name="Guo C."/>
            <person name="Argimon S."/>
            <person name="Zhang W."/>
            <person name="Yang X."/>
            <person name="Jeffery I.B."/>
            <person name="Cooney J.C."/>
            <person name="Kagawa T.F."/>
            <person name="Liu W."/>
            <person name="Song Y."/>
            <person name="Salvetti E."/>
            <person name="Wrobel A."/>
            <person name="Rasinkangas P."/>
            <person name="Parkhill J."/>
            <person name="Rea M.C."/>
            <person name="O'Sullivan O."/>
            <person name="Ritari J."/>
            <person name="Douillard F.P."/>
            <person name="Paul Ross R."/>
            <person name="Yang R."/>
            <person name="Briner A.E."/>
            <person name="Felis G.E."/>
            <person name="de Vos W.M."/>
            <person name="Barrangou R."/>
            <person name="Klaenhammer T.R."/>
            <person name="Caufield P.W."/>
            <person name="Cui Y."/>
            <person name="Zhang H."/>
            <person name="O'Toole P.W."/>
        </authorList>
    </citation>
    <scope>NUCLEOTIDE SEQUENCE [LARGE SCALE GENOMIC DNA]</scope>
    <source>
        <strain evidence="4 5">DSM 18630</strain>
    </source>
</reference>
<dbReference type="RefSeq" id="WP_057872652.1">
    <property type="nucleotide sequence ID" value="NZ_AZGB01000027.1"/>
</dbReference>
<name>A0A0R1VMX2_9LACO</name>
<keyword evidence="5" id="KW-1185">Reference proteome</keyword>
<evidence type="ECO:0000313" key="5">
    <source>
        <dbReference type="Proteomes" id="UP000051451"/>
    </source>
</evidence>
<accession>A0A0R1VMX2</accession>
<dbReference type="PANTHER" id="PTHR46558:SF13">
    <property type="entry name" value="HTH-TYPE TRANSCRIPTIONAL REGULATOR IMMR"/>
    <property type="match status" value="1"/>
</dbReference>
<comment type="caution">
    <text evidence="4">The sequence shown here is derived from an EMBL/GenBank/DDBJ whole genome shotgun (WGS) entry which is preliminary data.</text>
</comment>
<keyword evidence="1" id="KW-0238">DNA-binding</keyword>
<dbReference type="InterPro" id="IPR010982">
    <property type="entry name" value="Lambda_DNA-bd_dom_sf"/>
</dbReference>
<proteinExistence type="predicted"/>
<keyword evidence="2" id="KW-0472">Membrane</keyword>
<evidence type="ECO:0000259" key="3">
    <source>
        <dbReference type="PROSITE" id="PS50943"/>
    </source>
</evidence>
<protein>
    <recommendedName>
        <fullName evidence="3">HTH cro/C1-type domain-containing protein</fullName>
    </recommendedName>
</protein>
<dbReference type="Pfam" id="PF01381">
    <property type="entry name" value="HTH_3"/>
    <property type="match status" value="1"/>
</dbReference>
<dbReference type="Gene3D" id="1.10.260.40">
    <property type="entry name" value="lambda repressor-like DNA-binding domains"/>
    <property type="match status" value="1"/>
</dbReference>
<dbReference type="CDD" id="cd00093">
    <property type="entry name" value="HTH_XRE"/>
    <property type="match status" value="1"/>
</dbReference>
<dbReference type="GeneID" id="98319959"/>
<keyword evidence="2" id="KW-0812">Transmembrane</keyword>
<dbReference type="Proteomes" id="UP000051451">
    <property type="component" value="Unassembled WGS sequence"/>
</dbReference>
<sequence length="196" mass="22323">MKFGDRLKNARMEMNLTQEQVANDFFITRQTISSWENEKTYPDISNLIKLSDYYHVSLDLLLKEDTGMKEYLERKEVERSIKPILRILLIIDVLVLVLLTLTILNIIHLNHAGFLILIILGVLNAVARFQLSTFQRKIDIRTTKKLSISTKSLFLSGALFVVGILVASLTDYYLIGGLISGIGGAIFLIYFAQRNK</sequence>
<dbReference type="PATRIC" id="fig|1423750.3.peg.2346"/>
<dbReference type="InterPro" id="IPR001387">
    <property type="entry name" value="Cro/C1-type_HTH"/>
</dbReference>
<evidence type="ECO:0000256" key="1">
    <source>
        <dbReference type="ARBA" id="ARBA00023125"/>
    </source>
</evidence>
<dbReference type="OrthoDB" id="9805856at2"/>
<feature type="transmembrane region" description="Helical" evidence="2">
    <location>
        <begin position="113"/>
        <end position="131"/>
    </location>
</feature>
<dbReference type="GO" id="GO:0003677">
    <property type="term" value="F:DNA binding"/>
    <property type="evidence" value="ECO:0007669"/>
    <property type="project" value="UniProtKB-KW"/>
</dbReference>
<dbReference type="SMART" id="SM00530">
    <property type="entry name" value="HTH_XRE"/>
    <property type="match status" value="1"/>
</dbReference>
<evidence type="ECO:0000313" key="4">
    <source>
        <dbReference type="EMBL" id="KRM04612.1"/>
    </source>
</evidence>
<feature type="transmembrane region" description="Helical" evidence="2">
    <location>
        <begin position="175"/>
        <end position="192"/>
    </location>
</feature>
<dbReference type="PROSITE" id="PS50943">
    <property type="entry name" value="HTH_CROC1"/>
    <property type="match status" value="1"/>
</dbReference>
<keyword evidence="2" id="KW-1133">Transmembrane helix</keyword>
<dbReference type="STRING" id="1423750.FC89_GL002304"/>
<feature type="transmembrane region" description="Helical" evidence="2">
    <location>
        <begin position="152"/>
        <end position="169"/>
    </location>
</feature>
<gene>
    <name evidence="4" type="ORF">FC89_GL002304</name>
</gene>
<dbReference type="SUPFAM" id="SSF47413">
    <property type="entry name" value="lambda repressor-like DNA-binding domains"/>
    <property type="match status" value="1"/>
</dbReference>
<dbReference type="AlphaFoldDB" id="A0A0R1VMX2"/>
<dbReference type="PANTHER" id="PTHR46558">
    <property type="entry name" value="TRACRIPTIONAL REGULATORY PROTEIN-RELATED-RELATED"/>
    <property type="match status" value="1"/>
</dbReference>
<feature type="transmembrane region" description="Helical" evidence="2">
    <location>
        <begin position="84"/>
        <end position="107"/>
    </location>
</feature>